<dbReference type="SUPFAM" id="SSF53649">
    <property type="entry name" value="Alkaline phosphatase-like"/>
    <property type="match status" value="1"/>
</dbReference>
<name>A0ABW8TF62_9CLOT</name>
<comment type="caution">
    <text evidence="1">The sequence shown here is derived from an EMBL/GenBank/DDBJ whole genome shotgun (WGS) entry which is preliminary data.</text>
</comment>
<dbReference type="NCBIfam" id="TIGR02687">
    <property type="entry name" value="BREX-1 system phosphatase PglZ type A"/>
    <property type="match status" value="1"/>
</dbReference>
<protein>
    <submittedName>
        <fullName evidence="1">BREX-1 system phosphatase PglZ type A</fullName>
    </submittedName>
</protein>
<organism evidence="1 2">
    <name type="scientific">Clostridium neuense</name>
    <dbReference type="NCBI Taxonomy" id="1728934"/>
    <lineage>
        <taxon>Bacteria</taxon>
        <taxon>Bacillati</taxon>
        <taxon>Bacillota</taxon>
        <taxon>Clostridia</taxon>
        <taxon>Eubacteriales</taxon>
        <taxon>Clostridiaceae</taxon>
        <taxon>Clostridium</taxon>
    </lineage>
</organism>
<dbReference type="InterPro" id="IPR017850">
    <property type="entry name" value="Alkaline_phosphatase_core_sf"/>
</dbReference>
<gene>
    <name evidence="1" type="primary">pglZ</name>
    <name evidence="1" type="ORF">ACJDT4_11995</name>
</gene>
<dbReference type="InterPro" id="IPR014060">
    <property type="entry name" value="PglZ"/>
</dbReference>
<dbReference type="Pfam" id="PF08665">
    <property type="entry name" value="PglZ"/>
    <property type="match status" value="1"/>
</dbReference>
<dbReference type="Proteomes" id="UP001623592">
    <property type="component" value="Unassembled WGS sequence"/>
</dbReference>
<dbReference type="Gene3D" id="3.40.720.10">
    <property type="entry name" value="Alkaline Phosphatase, subunit A"/>
    <property type="match status" value="1"/>
</dbReference>
<proteinExistence type="predicted"/>
<keyword evidence="2" id="KW-1185">Reference proteome</keyword>
<sequence>MVDIDVLNLLKSEFNKPLKNGEKRKIVFWNDYEKEFEDTISEINIDGVKIHKLTNTNNFATKYLIEEEDAESNFLIYNTSKVEDDRENWLLDIALYSEQFYADRASLIMKELEIDVNLRNTFNEYKDFFNAIERRKKIGKFEFNIDTKEKLELAIMGALCNSKTIEFEEILKIILMESLDEEENKYYINFQKYNIDKAFWKYAKIKYGFDKENKTLKKLLIYLISTVLGSYISEDKLRRISEFIGKNKPNCVIFIDHFQNHRTDSAKYDLLSEAYEKEVNVTQIIEDLDIEDFKDIDILKIFDRAIIKYIVNSLENKIEDYDRFIEIIRGRRTKHFYEQYEGVYEALFNVVEMHKFYKKYNSGIPQRDNEKLFKDYIEEYYKMDTFYRKFYYYYDIQPESNTINKLKQLAENIYVNWYLAEVGTNWTYAIDDEMKNDWRIPGVVNQRDFYNTYVNPMVSKGERIFVIISDALRYEVGNEIAERLNEEVINSTNINAMLSTVPSITKLGMASLLPHNTISLREDGRVFIDGKDSSGIDNRNTILNDNFENSKAFDYQKLPKSSTEFLEGLKGYKLIYIYHNTIDATADKGATEIQTFEVVQKAIDEILDLIRKIKDWLGGINVIVTSDHGFIYQRGDLEESDKITKEAVHAIDKNRRSFITKESKESDSLIKVDMNYILKDSKFNAYMPKSNIRFKVQGEGAKFVHGGTTLQETVVPVVLFKNIRSSYKNSIKADKVKVKLTNEVKKITNSLFTLNFFQTERISEKIIPVTLDIYMIDENKNIISNIETILADLKSDRPEERMFKIRLTLKAMNYDKNKKYYLIVKDKEAGDILEEIPFIISLGIANDFDF</sequence>
<dbReference type="EMBL" id="JBJIAA010000009">
    <property type="protein sequence ID" value="MFL0251148.1"/>
    <property type="molecule type" value="Genomic_DNA"/>
</dbReference>
<evidence type="ECO:0000313" key="2">
    <source>
        <dbReference type="Proteomes" id="UP001623592"/>
    </source>
</evidence>
<accession>A0ABW8TF62</accession>
<dbReference type="RefSeq" id="WP_406787804.1">
    <property type="nucleotide sequence ID" value="NZ_JBJIAA010000009.1"/>
</dbReference>
<evidence type="ECO:0000313" key="1">
    <source>
        <dbReference type="EMBL" id="MFL0251148.1"/>
    </source>
</evidence>
<reference evidence="1 2" key="1">
    <citation type="submission" date="2024-11" db="EMBL/GenBank/DDBJ databases">
        <authorList>
            <person name="Heng Y.C."/>
            <person name="Lim A.C.H."/>
            <person name="Lee J.K.Y."/>
            <person name="Kittelmann S."/>
        </authorList>
    </citation>
    <scope>NUCLEOTIDE SEQUENCE [LARGE SCALE GENOMIC DNA]</scope>
    <source>
        <strain evidence="1 2">WILCCON 0114</strain>
    </source>
</reference>